<organism evidence="2 3">
    <name type="scientific">Polarella glacialis</name>
    <name type="common">Dinoflagellate</name>
    <dbReference type="NCBI Taxonomy" id="89957"/>
    <lineage>
        <taxon>Eukaryota</taxon>
        <taxon>Sar</taxon>
        <taxon>Alveolata</taxon>
        <taxon>Dinophyceae</taxon>
        <taxon>Suessiales</taxon>
        <taxon>Suessiaceae</taxon>
        <taxon>Polarella</taxon>
    </lineage>
</organism>
<dbReference type="EMBL" id="CAJNNW010030274">
    <property type="protein sequence ID" value="CAE8702963.1"/>
    <property type="molecule type" value="Genomic_DNA"/>
</dbReference>
<feature type="non-terminal residue" evidence="2">
    <location>
        <position position="1"/>
    </location>
</feature>
<protein>
    <submittedName>
        <fullName evidence="2">Uncharacterized protein</fullName>
    </submittedName>
</protein>
<feature type="non-terminal residue" evidence="2">
    <location>
        <position position="81"/>
    </location>
</feature>
<sequence>VSTPGKPSGPMAPLAPLLCTAQGKASVSPWVDAKQDEEGKWHLPEYPCEIRGLAPDDPKNQSWRPGEYQPGVDNVDHDQKN</sequence>
<reference evidence="2" key="1">
    <citation type="submission" date="2021-02" db="EMBL/GenBank/DDBJ databases">
        <authorList>
            <person name="Dougan E. K."/>
            <person name="Rhodes N."/>
            <person name="Thang M."/>
            <person name="Chan C."/>
        </authorList>
    </citation>
    <scope>NUCLEOTIDE SEQUENCE</scope>
</reference>
<name>A0A813KGD1_POLGL</name>
<dbReference type="Proteomes" id="UP000626109">
    <property type="component" value="Unassembled WGS sequence"/>
</dbReference>
<evidence type="ECO:0000313" key="2">
    <source>
        <dbReference type="EMBL" id="CAE8702963.1"/>
    </source>
</evidence>
<feature type="region of interest" description="Disordered" evidence="1">
    <location>
        <begin position="49"/>
        <end position="81"/>
    </location>
</feature>
<evidence type="ECO:0000313" key="3">
    <source>
        <dbReference type="Proteomes" id="UP000626109"/>
    </source>
</evidence>
<proteinExistence type="predicted"/>
<accession>A0A813KGD1</accession>
<gene>
    <name evidence="2" type="ORF">PGLA2088_LOCUS32674</name>
</gene>
<evidence type="ECO:0000256" key="1">
    <source>
        <dbReference type="SAM" id="MobiDB-lite"/>
    </source>
</evidence>
<comment type="caution">
    <text evidence="2">The sequence shown here is derived from an EMBL/GenBank/DDBJ whole genome shotgun (WGS) entry which is preliminary data.</text>
</comment>
<dbReference type="AlphaFoldDB" id="A0A813KGD1"/>